<dbReference type="InterPro" id="IPR048432">
    <property type="entry name" value="MASE7"/>
</dbReference>
<feature type="transmembrane region" description="Helical" evidence="1">
    <location>
        <begin position="116"/>
        <end position="135"/>
    </location>
</feature>
<feature type="transmembrane region" description="Helical" evidence="1">
    <location>
        <begin position="155"/>
        <end position="174"/>
    </location>
</feature>
<feature type="transmembrane region" description="Helical" evidence="1">
    <location>
        <begin position="33"/>
        <end position="55"/>
    </location>
</feature>
<accession>A0A6N8SMW6</accession>
<keyword evidence="1" id="KW-1133">Transmembrane helix</keyword>
<organism evidence="3 4">
    <name type="scientific">Shinella kummerowiae</name>
    <dbReference type="NCBI Taxonomy" id="417745"/>
    <lineage>
        <taxon>Bacteria</taxon>
        <taxon>Pseudomonadati</taxon>
        <taxon>Pseudomonadota</taxon>
        <taxon>Alphaproteobacteria</taxon>
        <taxon>Hyphomicrobiales</taxon>
        <taxon>Rhizobiaceae</taxon>
        <taxon>Shinella</taxon>
    </lineage>
</organism>
<name>A0A6N8SMW6_9HYPH</name>
<gene>
    <name evidence="3" type="ORF">GR138_28620</name>
</gene>
<comment type="caution">
    <text evidence="3">The sequence shown here is derived from an EMBL/GenBank/DDBJ whole genome shotgun (WGS) entry which is preliminary data.</text>
</comment>
<dbReference type="EMBL" id="WUMK01000016">
    <property type="protein sequence ID" value="MXN49168.1"/>
    <property type="molecule type" value="Genomic_DNA"/>
</dbReference>
<keyword evidence="1" id="KW-0812">Transmembrane</keyword>
<proteinExistence type="predicted"/>
<dbReference type="AlphaFoldDB" id="A0A6N8SMW6"/>
<keyword evidence="1" id="KW-0472">Membrane</keyword>
<evidence type="ECO:0000313" key="3">
    <source>
        <dbReference type="EMBL" id="MXN49168.1"/>
    </source>
</evidence>
<dbReference type="OrthoDB" id="7593905at2"/>
<dbReference type="Pfam" id="PF20967">
    <property type="entry name" value="MASE7"/>
    <property type="match status" value="1"/>
</dbReference>
<dbReference type="Proteomes" id="UP000435802">
    <property type="component" value="Unassembled WGS sequence"/>
</dbReference>
<reference evidence="3 4" key="1">
    <citation type="submission" date="2019-12" db="EMBL/GenBank/DDBJ databases">
        <title>Shinella kummerowiae sp. nov., a symbiotic bacterium isolated from root nodules of the herbal legume Kummerowia stipulacea.</title>
        <authorList>
            <person name="Gao J."/>
        </authorList>
    </citation>
    <scope>NUCLEOTIDE SEQUENCE [LARGE SCALE GENOMIC DNA]</scope>
    <source>
        <strain evidence="3 4">CCBAU 25048</strain>
    </source>
</reference>
<evidence type="ECO:0000313" key="4">
    <source>
        <dbReference type="Proteomes" id="UP000435802"/>
    </source>
</evidence>
<protein>
    <recommendedName>
        <fullName evidence="2">Adenylate cyclase MASE7 domain-containing protein</fullName>
    </recommendedName>
</protein>
<keyword evidence="4" id="KW-1185">Reference proteome</keyword>
<evidence type="ECO:0000259" key="2">
    <source>
        <dbReference type="Pfam" id="PF20967"/>
    </source>
</evidence>
<evidence type="ECO:0000256" key="1">
    <source>
        <dbReference type="SAM" id="Phobius"/>
    </source>
</evidence>
<feature type="domain" description="Adenylate cyclase MASE7" evidence="2">
    <location>
        <begin position="4"/>
        <end position="179"/>
    </location>
</feature>
<feature type="transmembrane region" description="Helical" evidence="1">
    <location>
        <begin position="93"/>
        <end position="109"/>
    </location>
</feature>
<sequence length="189" mass="20336">MVRAYAHHPDPRVAAANMTSLLVASNQPFYPLYLFWLVSADVTAAWFTFLSTPFFLAVPAVARRNSVAGRALLPLAGIGNTMLSAWLFGTASAVEIFLVPCGVIALLVFRPRERVIGLALAAIAFGIFLLLHEAYGQPLARYDAVQYAALARLNLLSAGMLTAFVAILFSGILAQTERSADAARHEKTG</sequence>